<dbReference type="EMBL" id="PDLN01000002">
    <property type="protein sequence ID" value="RDW92653.1"/>
    <property type="molecule type" value="Genomic_DNA"/>
</dbReference>
<keyword evidence="3" id="KW-1185">Reference proteome</keyword>
<dbReference type="AlphaFoldDB" id="A0A3D8T258"/>
<accession>A0A3D8T258</accession>
<evidence type="ECO:0000313" key="3">
    <source>
        <dbReference type="Proteomes" id="UP000256328"/>
    </source>
</evidence>
<organism evidence="2 3">
    <name type="scientific">Coleophoma crateriformis</name>
    <dbReference type="NCBI Taxonomy" id="565419"/>
    <lineage>
        <taxon>Eukaryota</taxon>
        <taxon>Fungi</taxon>
        <taxon>Dikarya</taxon>
        <taxon>Ascomycota</taxon>
        <taxon>Pezizomycotina</taxon>
        <taxon>Leotiomycetes</taxon>
        <taxon>Helotiales</taxon>
        <taxon>Dermateaceae</taxon>
        <taxon>Coleophoma</taxon>
    </lineage>
</organism>
<feature type="compositionally biased region" description="Basic and acidic residues" evidence="1">
    <location>
        <begin position="38"/>
        <end position="48"/>
    </location>
</feature>
<evidence type="ECO:0000256" key="1">
    <source>
        <dbReference type="SAM" id="MobiDB-lite"/>
    </source>
</evidence>
<dbReference type="Proteomes" id="UP000256328">
    <property type="component" value="Unassembled WGS sequence"/>
</dbReference>
<feature type="compositionally biased region" description="Polar residues" evidence="1">
    <location>
        <begin position="21"/>
        <end position="33"/>
    </location>
</feature>
<reference evidence="2 3" key="1">
    <citation type="journal article" date="2018" name="IMA Fungus">
        <title>IMA Genome-F 9: Draft genome sequence of Annulohypoxylon stygium, Aspergillus mulundensis, Berkeleyomyces basicola (syn. Thielaviopsis basicola), Ceratocystis smalleyi, two Cercospora beticola strains, Coleophoma cylindrospora, Fusarium fracticaudum, Phialophora cf. hyalina, and Morchella septimelata.</title>
        <authorList>
            <person name="Wingfield B.D."/>
            <person name="Bills G.F."/>
            <person name="Dong Y."/>
            <person name="Huang W."/>
            <person name="Nel W.J."/>
            <person name="Swalarsk-Parry B.S."/>
            <person name="Vaghefi N."/>
            <person name="Wilken P.M."/>
            <person name="An Z."/>
            <person name="de Beer Z.W."/>
            <person name="De Vos L."/>
            <person name="Chen L."/>
            <person name="Duong T.A."/>
            <person name="Gao Y."/>
            <person name="Hammerbacher A."/>
            <person name="Kikkert J.R."/>
            <person name="Li Y."/>
            <person name="Li H."/>
            <person name="Li K."/>
            <person name="Li Q."/>
            <person name="Liu X."/>
            <person name="Ma X."/>
            <person name="Naidoo K."/>
            <person name="Pethybridge S.J."/>
            <person name="Sun J."/>
            <person name="Steenkamp E.T."/>
            <person name="van der Nest M.A."/>
            <person name="van Wyk S."/>
            <person name="Wingfield M.J."/>
            <person name="Xiong C."/>
            <person name="Yue Q."/>
            <person name="Zhang X."/>
        </authorList>
    </citation>
    <scope>NUCLEOTIDE SEQUENCE [LARGE SCALE GENOMIC DNA]</scope>
    <source>
        <strain evidence="2 3">BP5796</strain>
    </source>
</reference>
<proteinExistence type="predicted"/>
<gene>
    <name evidence="2" type="ORF">BP5796_02047</name>
</gene>
<comment type="caution">
    <text evidence="2">The sequence shown here is derived from an EMBL/GenBank/DDBJ whole genome shotgun (WGS) entry which is preliminary data.</text>
</comment>
<protein>
    <submittedName>
        <fullName evidence="2">Uncharacterized protein</fullName>
    </submittedName>
</protein>
<sequence>MIIYNLIKKAKDKKRDKEAKTNSAPVVASTSTPAPAIPDEHGLRERWNGGDVRMINV</sequence>
<feature type="region of interest" description="Disordered" evidence="1">
    <location>
        <begin position="11"/>
        <end position="50"/>
    </location>
</feature>
<name>A0A3D8T258_9HELO</name>
<evidence type="ECO:0000313" key="2">
    <source>
        <dbReference type="EMBL" id="RDW92653.1"/>
    </source>
</evidence>